<dbReference type="PANTHER" id="PTHR33021:SF14">
    <property type="entry name" value="OS01G0272700 PROTEIN"/>
    <property type="match status" value="1"/>
</dbReference>
<dbReference type="FunFam" id="2.60.40.420:FF:000010">
    <property type="entry name" value="Early nodulin-like protein 1"/>
    <property type="match status" value="1"/>
</dbReference>
<feature type="chain" id="PRO_5040238736" description="Phytocyanin domain-containing protein" evidence="12">
    <location>
        <begin position="30"/>
        <end position="207"/>
    </location>
</feature>
<keyword evidence="7" id="KW-0325">Glycoprotein</keyword>
<dbReference type="GO" id="GO:0009055">
    <property type="term" value="F:electron transfer activity"/>
    <property type="evidence" value="ECO:0007669"/>
    <property type="project" value="InterPro"/>
</dbReference>
<evidence type="ECO:0000256" key="4">
    <source>
        <dbReference type="ARBA" id="ARBA00022729"/>
    </source>
</evidence>
<organism evidence="14 15">
    <name type="scientific">Carnegiea gigantea</name>
    <dbReference type="NCBI Taxonomy" id="171969"/>
    <lineage>
        <taxon>Eukaryota</taxon>
        <taxon>Viridiplantae</taxon>
        <taxon>Streptophyta</taxon>
        <taxon>Embryophyta</taxon>
        <taxon>Tracheophyta</taxon>
        <taxon>Spermatophyta</taxon>
        <taxon>Magnoliopsida</taxon>
        <taxon>eudicotyledons</taxon>
        <taxon>Gunneridae</taxon>
        <taxon>Pentapetalae</taxon>
        <taxon>Caryophyllales</taxon>
        <taxon>Cactineae</taxon>
        <taxon>Cactaceae</taxon>
        <taxon>Cactoideae</taxon>
        <taxon>Echinocereeae</taxon>
        <taxon>Carnegiea</taxon>
    </lineage>
</organism>
<feature type="compositionally biased region" description="Polar residues" evidence="10">
    <location>
        <begin position="161"/>
        <end position="171"/>
    </location>
</feature>
<evidence type="ECO:0000256" key="6">
    <source>
        <dbReference type="ARBA" id="ARBA00023157"/>
    </source>
</evidence>
<feature type="signal peptide" evidence="12">
    <location>
        <begin position="1"/>
        <end position="29"/>
    </location>
</feature>
<dbReference type="EMBL" id="JAKOGI010000132">
    <property type="protein sequence ID" value="KAJ8442863.1"/>
    <property type="molecule type" value="Genomic_DNA"/>
</dbReference>
<dbReference type="PANTHER" id="PTHR33021">
    <property type="entry name" value="BLUE COPPER PROTEIN"/>
    <property type="match status" value="1"/>
</dbReference>
<evidence type="ECO:0000256" key="11">
    <source>
        <dbReference type="SAM" id="Phobius"/>
    </source>
</evidence>
<evidence type="ECO:0000256" key="10">
    <source>
        <dbReference type="SAM" id="MobiDB-lite"/>
    </source>
</evidence>
<dbReference type="PROSITE" id="PS51485">
    <property type="entry name" value="PHYTOCYANIN"/>
    <property type="match status" value="1"/>
</dbReference>
<sequence>MASFSRKASNFALIFSPLVISSTIIQVSCFQYEVGGERGWIKPDGSEHETYNEWAQHHRFHIGDTLYFKYTSDSVLVVSSQDYGGCSLNNPVSKFEDGNTVFEFDHSGFYYFISGQPGHCQAGQKMIVWVMGFHHSNSSMISGSPASSPASEPEGPTPAGNQGTNADSWGPSQSQSQSQSNSGRSASILLINVFMGVVTLLYVFIEY</sequence>
<feature type="domain" description="Phytocyanin" evidence="13">
    <location>
        <begin position="30"/>
        <end position="132"/>
    </location>
</feature>
<comment type="caution">
    <text evidence="14">The sequence shown here is derived from an EMBL/GenBank/DDBJ whole genome shotgun (WGS) entry which is preliminary data.</text>
</comment>
<dbReference type="Proteomes" id="UP001153076">
    <property type="component" value="Unassembled WGS sequence"/>
</dbReference>
<feature type="compositionally biased region" description="Low complexity" evidence="10">
    <location>
        <begin position="142"/>
        <end position="160"/>
    </location>
</feature>
<accession>A0A9Q1KHC3</accession>
<dbReference type="InterPro" id="IPR003245">
    <property type="entry name" value="Phytocyanin_dom"/>
</dbReference>
<evidence type="ECO:0000256" key="8">
    <source>
        <dbReference type="ARBA" id="ARBA00023288"/>
    </source>
</evidence>
<dbReference type="CDD" id="cd11019">
    <property type="entry name" value="OsENODL1_like"/>
    <property type="match status" value="1"/>
</dbReference>
<keyword evidence="8" id="KW-0449">Lipoprotein</keyword>
<evidence type="ECO:0000256" key="9">
    <source>
        <dbReference type="ARBA" id="ARBA00035011"/>
    </source>
</evidence>
<evidence type="ECO:0000256" key="2">
    <source>
        <dbReference type="ARBA" id="ARBA00022475"/>
    </source>
</evidence>
<evidence type="ECO:0000256" key="5">
    <source>
        <dbReference type="ARBA" id="ARBA00023136"/>
    </source>
</evidence>
<feature type="transmembrane region" description="Helical" evidence="11">
    <location>
        <begin position="186"/>
        <end position="205"/>
    </location>
</feature>
<evidence type="ECO:0000256" key="7">
    <source>
        <dbReference type="ARBA" id="ARBA00023180"/>
    </source>
</evidence>
<evidence type="ECO:0000256" key="1">
    <source>
        <dbReference type="ARBA" id="ARBA00004609"/>
    </source>
</evidence>
<evidence type="ECO:0000313" key="14">
    <source>
        <dbReference type="EMBL" id="KAJ8442863.1"/>
    </source>
</evidence>
<dbReference type="AlphaFoldDB" id="A0A9Q1KHC3"/>
<dbReference type="InterPro" id="IPR039391">
    <property type="entry name" value="Phytocyanin-like"/>
</dbReference>
<gene>
    <name evidence="14" type="ORF">Cgig2_022229</name>
</gene>
<keyword evidence="6" id="KW-1015">Disulfide bond</keyword>
<keyword evidence="2" id="KW-1003">Cell membrane</keyword>
<keyword evidence="11" id="KW-0812">Transmembrane</keyword>
<dbReference type="Gene3D" id="2.60.40.420">
    <property type="entry name" value="Cupredoxins - blue copper proteins"/>
    <property type="match status" value="1"/>
</dbReference>
<comment type="similarity">
    <text evidence="9">Belongs to the early nodulin-like (ENODL) family.</text>
</comment>
<name>A0A9Q1KHC3_9CARY</name>
<evidence type="ECO:0000259" key="13">
    <source>
        <dbReference type="PROSITE" id="PS51485"/>
    </source>
</evidence>
<keyword evidence="3" id="KW-0336">GPI-anchor</keyword>
<dbReference type="GO" id="GO:0098552">
    <property type="term" value="C:side of membrane"/>
    <property type="evidence" value="ECO:0007669"/>
    <property type="project" value="UniProtKB-KW"/>
</dbReference>
<evidence type="ECO:0000313" key="15">
    <source>
        <dbReference type="Proteomes" id="UP001153076"/>
    </source>
</evidence>
<keyword evidence="11" id="KW-1133">Transmembrane helix</keyword>
<keyword evidence="15" id="KW-1185">Reference proteome</keyword>
<dbReference type="Pfam" id="PF02298">
    <property type="entry name" value="Cu_bind_like"/>
    <property type="match status" value="1"/>
</dbReference>
<dbReference type="GO" id="GO:0005886">
    <property type="term" value="C:plasma membrane"/>
    <property type="evidence" value="ECO:0007669"/>
    <property type="project" value="UniProtKB-SubCell"/>
</dbReference>
<dbReference type="OrthoDB" id="959565at2759"/>
<keyword evidence="4 12" id="KW-0732">Signal</keyword>
<protein>
    <recommendedName>
        <fullName evidence="13">Phytocyanin domain-containing protein</fullName>
    </recommendedName>
</protein>
<feature type="region of interest" description="Disordered" evidence="10">
    <location>
        <begin position="140"/>
        <end position="180"/>
    </location>
</feature>
<dbReference type="InterPro" id="IPR008972">
    <property type="entry name" value="Cupredoxin"/>
</dbReference>
<evidence type="ECO:0000256" key="12">
    <source>
        <dbReference type="SAM" id="SignalP"/>
    </source>
</evidence>
<keyword evidence="5 11" id="KW-0472">Membrane</keyword>
<proteinExistence type="inferred from homology"/>
<dbReference type="InterPro" id="IPR041846">
    <property type="entry name" value="ENL_dom"/>
</dbReference>
<evidence type="ECO:0000256" key="3">
    <source>
        <dbReference type="ARBA" id="ARBA00022622"/>
    </source>
</evidence>
<reference evidence="14" key="1">
    <citation type="submission" date="2022-04" db="EMBL/GenBank/DDBJ databases">
        <title>Carnegiea gigantea Genome sequencing and assembly v2.</title>
        <authorList>
            <person name="Copetti D."/>
            <person name="Sanderson M.J."/>
            <person name="Burquez A."/>
            <person name="Wojciechowski M.F."/>
        </authorList>
    </citation>
    <scope>NUCLEOTIDE SEQUENCE</scope>
    <source>
        <strain evidence="14">SGP5-SGP5p</strain>
        <tissue evidence="14">Aerial part</tissue>
    </source>
</reference>
<comment type="subcellular location">
    <subcellularLocation>
        <location evidence="1">Cell membrane</location>
        <topology evidence="1">Lipid-anchor</topology>
        <topology evidence="1">GPI-anchor</topology>
    </subcellularLocation>
</comment>
<dbReference type="SUPFAM" id="SSF49503">
    <property type="entry name" value="Cupredoxins"/>
    <property type="match status" value="1"/>
</dbReference>